<dbReference type="AlphaFoldDB" id="A0A1I7V196"/>
<dbReference type="PANTHER" id="PTHR31379:SF4">
    <property type="entry name" value="F-BOX C PROTEIN-RELATED"/>
    <property type="match status" value="1"/>
</dbReference>
<reference evidence="2" key="1">
    <citation type="submission" date="2016-11" db="UniProtKB">
        <authorList>
            <consortium name="WormBaseParasite"/>
        </authorList>
    </citation>
    <scope>IDENTIFICATION</scope>
</reference>
<keyword evidence="1" id="KW-1185">Reference proteome</keyword>
<dbReference type="Proteomes" id="UP000095282">
    <property type="component" value="Unplaced"/>
</dbReference>
<organism evidence="1 2">
    <name type="scientific">Caenorhabditis tropicalis</name>
    <dbReference type="NCBI Taxonomy" id="1561998"/>
    <lineage>
        <taxon>Eukaryota</taxon>
        <taxon>Metazoa</taxon>
        <taxon>Ecdysozoa</taxon>
        <taxon>Nematoda</taxon>
        <taxon>Chromadorea</taxon>
        <taxon>Rhabditida</taxon>
        <taxon>Rhabditina</taxon>
        <taxon>Rhabditomorpha</taxon>
        <taxon>Rhabditoidea</taxon>
        <taxon>Rhabditidae</taxon>
        <taxon>Peloderinae</taxon>
        <taxon>Caenorhabditis</taxon>
    </lineage>
</organism>
<accession>A0A1I7V196</accession>
<sequence length="299" mass="34523">MKPLTYQCLQMVLHEMSFLKRKELYAKCPAIRKQEERIGYKINEMEIRQYSNRCSISVDNFKIVFEEPPEDKMEKFVITMENKKTKITVKYSIDLILNEAAEKWVTYVLNRPDTKIQHLKLYAEPICILKCDPITIINLTMGIHSAAPEGRSSWVKTTVPVRHLEVGYVIRDDTMKTAPSVVISSARDIDFKILSAWQANKIIINAWLSLEQVVTYCTTITPKPIGFRCESWIEHMNMEYGTLDWLAGKASARKTTWNGKKCFTILLDAFSELNVHGNLDKFSNILIMEVNPRGTAIHR</sequence>
<dbReference type="InterPro" id="IPR021942">
    <property type="entry name" value="DUF3557"/>
</dbReference>
<dbReference type="eggNOG" id="ENOG502TJVU">
    <property type="taxonomic scope" value="Eukaryota"/>
</dbReference>
<dbReference type="WBParaSite" id="Csp11.Scaffold630.g21402.t1">
    <property type="protein sequence ID" value="Csp11.Scaffold630.g21402.t1"/>
    <property type="gene ID" value="Csp11.Scaffold630.g21402"/>
</dbReference>
<proteinExistence type="predicted"/>
<evidence type="ECO:0000313" key="2">
    <source>
        <dbReference type="WBParaSite" id="Csp11.Scaffold630.g21402.t1"/>
    </source>
</evidence>
<evidence type="ECO:0000313" key="1">
    <source>
        <dbReference type="Proteomes" id="UP000095282"/>
    </source>
</evidence>
<protein>
    <submittedName>
        <fullName evidence="2">FBA_2 domain-containing protein</fullName>
    </submittedName>
</protein>
<dbReference type="PANTHER" id="PTHR31379">
    <property type="entry name" value="F-BOX C PROTEIN-RELATED-RELATED"/>
    <property type="match status" value="1"/>
</dbReference>
<name>A0A1I7V196_9PELO</name>